<organism evidence="4 5">
    <name type="scientific">Streptomyces genisteinicus</name>
    <dbReference type="NCBI Taxonomy" id="2768068"/>
    <lineage>
        <taxon>Bacteria</taxon>
        <taxon>Bacillati</taxon>
        <taxon>Actinomycetota</taxon>
        <taxon>Actinomycetes</taxon>
        <taxon>Kitasatosporales</taxon>
        <taxon>Streptomycetaceae</taxon>
        <taxon>Streptomyces</taxon>
    </lineage>
</organism>
<proteinExistence type="inferred from homology"/>
<dbReference type="KEGG" id="sgj:IAG43_15860"/>
<gene>
    <name evidence="4" type="ORF">IAG43_15860</name>
</gene>
<dbReference type="PANTHER" id="PTHR30466:SF11">
    <property type="entry name" value="FLAVIN-DEPENDENT MONOOXYGENASE, REDUCTASE SUBUNIT HSAB"/>
    <property type="match status" value="1"/>
</dbReference>
<dbReference type="Proteomes" id="UP000516230">
    <property type="component" value="Chromosome"/>
</dbReference>
<sequence>MAEVCTSVAVVTATADGRPHGATVGSLASLSLRPPMVTIALDQHSNLLARIRRSGRFGVNLLGAGQADAARAFASPAADRFAGVPWYPDDGLPRLRHAPGWLVCRTHRFVTGGDHVLLLGLVTRVAGSRTAAPLVHGRRTFGTHSAFTHGTHASLTDRIAAFAR</sequence>
<evidence type="ECO:0000313" key="5">
    <source>
        <dbReference type="Proteomes" id="UP000516230"/>
    </source>
</evidence>
<evidence type="ECO:0000256" key="1">
    <source>
        <dbReference type="ARBA" id="ARBA00008898"/>
    </source>
</evidence>
<feature type="domain" description="Flavin reductase like" evidence="3">
    <location>
        <begin position="1"/>
        <end position="143"/>
    </location>
</feature>
<dbReference type="EMBL" id="CP060825">
    <property type="protein sequence ID" value="QNP67438.1"/>
    <property type="molecule type" value="Genomic_DNA"/>
</dbReference>
<evidence type="ECO:0000256" key="2">
    <source>
        <dbReference type="ARBA" id="ARBA00023002"/>
    </source>
</evidence>
<dbReference type="Gene3D" id="2.30.110.10">
    <property type="entry name" value="Electron Transport, Fmn-binding Protein, Chain A"/>
    <property type="match status" value="1"/>
</dbReference>
<keyword evidence="2" id="KW-0560">Oxidoreductase</keyword>
<dbReference type="Pfam" id="PF01613">
    <property type="entry name" value="Flavin_Reduct"/>
    <property type="match status" value="1"/>
</dbReference>
<comment type="similarity">
    <text evidence="1">Belongs to the non-flavoprotein flavin reductase family.</text>
</comment>
<reference evidence="4 5" key="1">
    <citation type="submission" date="2020-08" db="EMBL/GenBank/DDBJ databases">
        <title>A novel species.</title>
        <authorList>
            <person name="Gao J."/>
        </authorList>
    </citation>
    <scope>NUCLEOTIDE SEQUENCE [LARGE SCALE GENOMIC DNA]</scope>
    <source>
        <strain evidence="4 5">CRPJ-33</strain>
    </source>
</reference>
<protein>
    <submittedName>
        <fullName evidence="4">Flavin reductase family protein</fullName>
    </submittedName>
</protein>
<dbReference type="SMART" id="SM00903">
    <property type="entry name" value="Flavin_Reduct"/>
    <property type="match status" value="1"/>
</dbReference>
<dbReference type="AlphaFoldDB" id="A0A7H0I3S2"/>
<dbReference type="InterPro" id="IPR012349">
    <property type="entry name" value="Split_barrel_FMN-bd"/>
</dbReference>
<name>A0A7H0I3S2_9ACTN</name>
<dbReference type="InterPro" id="IPR002563">
    <property type="entry name" value="Flavin_Rdtase-like_dom"/>
</dbReference>
<dbReference type="GO" id="GO:0010181">
    <property type="term" value="F:FMN binding"/>
    <property type="evidence" value="ECO:0007669"/>
    <property type="project" value="InterPro"/>
</dbReference>
<evidence type="ECO:0000313" key="4">
    <source>
        <dbReference type="EMBL" id="QNP67438.1"/>
    </source>
</evidence>
<dbReference type="PANTHER" id="PTHR30466">
    <property type="entry name" value="FLAVIN REDUCTASE"/>
    <property type="match status" value="1"/>
</dbReference>
<dbReference type="SUPFAM" id="SSF50475">
    <property type="entry name" value="FMN-binding split barrel"/>
    <property type="match status" value="1"/>
</dbReference>
<keyword evidence="5" id="KW-1185">Reference proteome</keyword>
<dbReference type="InterPro" id="IPR050268">
    <property type="entry name" value="NADH-dep_flavin_reductase"/>
</dbReference>
<evidence type="ECO:0000259" key="3">
    <source>
        <dbReference type="SMART" id="SM00903"/>
    </source>
</evidence>
<accession>A0A7H0I3S2</accession>
<dbReference type="GO" id="GO:0042602">
    <property type="term" value="F:riboflavin reductase (NADPH) activity"/>
    <property type="evidence" value="ECO:0007669"/>
    <property type="project" value="TreeGrafter"/>
</dbReference>